<accession>A0A1L9PD44</accession>
<dbReference type="Proteomes" id="UP000184073">
    <property type="component" value="Unassembled WGS sequence"/>
</dbReference>
<organism evidence="2 3">
    <name type="scientific">Aspergillus versicolor CBS 583.65</name>
    <dbReference type="NCBI Taxonomy" id="1036611"/>
    <lineage>
        <taxon>Eukaryota</taxon>
        <taxon>Fungi</taxon>
        <taxon>Dikarya</taxon>
        <taxon>Ascomycota</taxon>
        <taxon>Pezizomycotina</taxon>
        <taxon>Eurotiomycetes</taxon>
        <taxon>Eurotiomycetidae</taxon>
        <taxon>Eurotiales</taxon>
        <taxon>Aspergillaceae</taxon>
        <taxon>Aspergillus</taxon>
        <taxon>Aspergillus subgen. Nidulantes</taxon>
    </lineage>
</organism>
<dbReference type="VEuPathDB" id="FungiDB:ASPVEDRAFT_125015"/>
<evidence type="ECO:0000256" key="1">
    <source>
        <dbReference type="SAM" id="SignalP"/>
    </source>
</evidence>
<dbReference type="AlphaFoldDB" id="A0A1L9PD44"/>
<dbReference type="GeneID" id="63721747"/>
<keyword evidence="1" id="KW-0732">Signal</keyword>
<name>A0A1L9PD44_ASPVE</name>
<evidence type="ECO:0000313" key="2">
    <source>
        <dbReference type="EMBL" id="OJI99428.1"/>
    </source>
</evidence>
<dbReference type="EMBL" id="KV878126">
    <property type="protein sequence ID" value="OJI99428.1"/>
    <property type="molecule type" value="Genomic_DNA"/>
</dbReference>
<gene>
    <name evidence="2" type="ORF">ASPVEDRAFT_125015</name>
</gene>
<proteinExistence type="predicted"/>
<dbReference type="RefSeq" id="XP_040665191.1">
    <property type="nucleotide sequence ID" value="XM_040806236.1"/>
</dbReference>
<sequence>MKFITSTAVALLAASASALTIRADGSRTVVFTNEQSGHGQAADIPTNNHPVSVKANYPELYNPFHVDSVLISSGVVEGANCRVTGKNDNGHWVDVVSVNGRQNYAKFPQDTGVNPDSLTIACV</sequence>
<protein>
    <submittedName>
        <fullName evidence="2">Uncharacterized protein</fullName>
    </submittedName>
</protein>
<feature type="signal peptide" evidence="1">
    <location>
        <begin position="1"/>
        <end position="18"/>
    </location>
</feature>
<keyword evidence="3" id="KW-1185">Reference proteome</keyword>
<evidence type="ECO:0000313" key="3">
    <source>
        <dbReference type="Proteomes" id="UP000184073"/>
    </source>
</evidence>
<feature type="chain" id="PRO_5009887281" evidence="1">
    <location>
        <begin position="19"/>
        <end position="123"/>
    </location>
</feature>
<dbReference type="OrthoDB" id="4474264at2759"/>
<reference evidence="3" key="1">
    <citation type="journal article" date="2017" name="Genome Biol.">
        <title>Comparative genomics reveals high biological diversity and specific adaptations in the industrially and medically important fungal genus Aspergillus.</title>
        <authorList>
            <person name="de Vries R.P."/>
            <person name="Riley R."/>
            <person name="Wiebenga A."/>
            <person name="Aguilar-Osorio G."/>
            <person name="Amillis S."/>
            <person name="Uchima C.A."/>
            <person name="Anderluh G."/>
            <person name="Asadollahi M."/>
            <person name="Askin M."/>
            <person name="Barry K."/>
            <person name="Battaglia E."/>
            <person name="Bayram O."/>
            <person name="Benocci T."/>
            <person name="Braus-Stromeyer S.A."/>
            <person name="Caldana C."/>
            <person name="Canovas D."/>
            <person name="Cerqueira G.C."/>
            <person name="Chen F."/>
            <person name="Chen W."/>
            <person name="Choi C."/>
            <person name="Clum A."/>
            <person name="Dos Santos R.A."/>
            <person name="Damasio A.R."/>
            <person name="Diallinas G."/>
            <person name="Emri T."/>
            <person name="Fekete E."/>
            <person name="Flipphi M."/>
            <person name="Freyberg S."/>
            <person name="Gallo A."/>
            <person name="Gournas C."/>
            <person name="Habgood R."/>
            <person name="Hainaut M."/>
            <person name="Harispe M.L."/>
            <person name="Henrissat B."/>
            <person name="Hilden K.S."/>
            <person name="Hope R."/>
            <person name="Hossain A."/>
            <person name="Karabika E."/>
            <person name="Karaffa L."/>
            <person name="Karanyi Z."/>
            <person name="Krasevec N."/>
            <person name="Kuo A."/>
            <person name="Kusch H."/>
            <person name="LaButti K."/>
            <person name="Lagendijk E.L."/>
            <person name="Lapidus A."/>
            <person name="Levasseur A."/>
            <person name="Lindquist E."/>
            <person name="Lipzen A."/>
            <person name="Logrieco A.F."/>
            <person name="MacCabe A."/>
            <person name="Maekelae M.R."/>
            <person name="Malavazi I."/>
            <person name="Melin P."/>
            <person name="Meyer V."/>
            <person name="Mielnichuk N."/>
            <person name="Miskei M."/>
            <person name="Molnar A.P."/>
            <person name="Mule G."/>
            <person name="Ngan C.Y."/>
            <person name="Orejas M."/>
            <person name="Orosz E."/>
            <person name="Ouedraogo J.P."/>
            <person name="Overkamp K.M."/>
            <person name="Park H.-S."/>
            <person name="Perrone G."/>
            <person name="Piumi F."/>
            <person name="Punt P.J."/>
            <person name="Ram A.F."/>
            <person name="Ramon A."/>
            <person name="Rauscher S."/>
            <person name="Record E."/>
            <person name="Riano-Pachon D.M."/>
            <person name="Robert V."/>
            <person name="Roehrig J."/>
            <person name="Ruller R."/>
            <person name="Salamov A."/>
            <person name="Salih N.S."/>
            <person name="Samson R.A."/>
            <person name="Sandor E."/>
            <person name="Sanguinetti M."/>
            <person name="Schuetze T."/>
            <person name="Sepcic K."/>
            <person name="Shelest E."/>
            <person name="Sherlock G."/>
            <person name="Sophianopoulou V."/>
            <person name="Squina F.M."/>
            <person name="Sun H."/>
            <person name="Susca A."/>
            <person name="Todd R.B."/>
            <person name="Tsang A."/>
            <person name="Unkles S.E."/>
            <person name="van de Wiele N."/>
            <person name="van Rossen-Uffink D."/>
            <person name="Oliveira J.V."/>
            <person name="Vesth T.C."/>
            <person name="Visser J."/>
            <person name="Yu J.-H."/>
            <person name="Zhou M."/>
            <person name="Andersen M.R."/>
            <person name="Archer D.B."/>
            <person name="Baker S.E."/>
            <person name="Benoit I."/>
            <person name="Brakhage A.A."/>
            <person name="Braus G.H."/>
            <person name="Fischer R."/>
            <person name="Frisvad J.C."/>
            <person name="Goldman G.H."/>
            <person name="Houbraken J."/>
            <person name="Oakley B."/>
            <person name="Pocsi I."/>
            <person name="Scazzocchio C."/>
            <person name="Seiboth B."/>
            <person name="vanKuyk P.A."/>
            <person name="Wortman J."/>
            <person name="Dyer P.S."/>
            <person name="Grigoriev I.V."/>
        </authorList>
    </citation>
    <scope>NUCLEOTIDE SEQUENCE [LARGE SCALE GENOMIC DNA]</scope>
    <source>
        <strain evidence="3">CBS 583.65</strain>
    </source>
</reference>